<keyword evidence="1" id="KW-0812">Transmembrane</keyword>
<evidence type="ECO:0000313" key="3">
    <source>
        <dbReference type="EMBL" id="SVE25711.1"/>
    </source>
</evidence>
<reference evidence="3" key="1">
    <citation type="submission" date="2018-05" db="EMBL/GenBank/DDBJ databases">
        <authorList>
            <person name="Lanie J.A."/>
            <person name="Ng W.-L."/>
            <person name="Kazmierczak K.M."/>
            <person name="Andrzejewski T.M."/>
            <person name="Davidsen T.M."/>
            <person name="Wayne K.J."/>
            <person name="Tettelin H."/>
            <person name="Glass J.I."/>
            <person name="Rusch D."/>
            <person name="Podicherti R."/>
            <person name="Tsui H.-C.T."/>
            <person name="Winkler M.E."/>
        </authorList>
    </citation>
    <scope>NUCLEOTIDE SEQUENCE</scope>
</reference>
<evidence type="ECO:0000259" key="2">
    <source>
        <dbReference type="Pfam" id="PF12911"/>
    </source>
</evidence>
<dbReference type="AlphaFoldDB" id="A0A383C0M3"/>
<proteinExistence type="predicted"/>
<accession>A0A383C0M3</accession>
<keyword evidence="1" id="KW-1133">Transmembrane helix</keyword>
<keyword evidence="1" id="KW-0472">Membrane</keyword>
<feature type="domain" description="Oligopeptide transport permease C-like N-terminal" evidence="2">
    <location>
        <begin position="30"/>
        <end position="76"/>
    </location>
</feature>
<dbReference type="Pfam" id="PF12911">
    <property type="entry name" value="OppC_N"/>
    <property type="match status" value="1"/>
</dbReference>
<name>A0A383C0M3_9ZZZZ</name>
<protein>
    <recommendedName>
        <fullName evidence="2">Oligopeptide transport permease C-like N-terminal domain-containing protein</fullName>
    </recommendedName>
</protein>
<dbReference type="GO" id="GO:0005886">
    <property type="term" value="C:plasma membrane"/>
    <property type="evidence" value="ECO:0007669"/>
    <property type="project" value="UniProtKB-SubCell"/>
</dbReference>
<dbReference type="EMBL" id="UINC01204813">
    <property type="protein sequence ID" value="SVE25711.1"/>
    <property type="molecule type" value="Genomic_DNA"/>
</dbReference>
<sequence length="92" mass="10247">MPILNKLLVGLSLRDKPDRIIVAGKKNRRSLWHRLWVNRMGVVGGMLMLAFLVGALLGPWITPHDPVAIDLSRPFAKPIWLDMQEGAGILGK</sequence>
<feature type="non-terminal residue" evidence="3">
    <location>
        <position position="92"/>
    </location>
</feature>
<organism evidence="3">
    <name type="scientific">marine metagenome</name>
    <dbReference type="NCBI Taxonomy" id="408172"/>
    <lineage>
        <taxon>unclassified sequences</taxon>
        <taxon>metagenomes</taxon>
        <taxon>ecological metagenomes</taxon>
    </lineage>
</organism>
<feature type="transmembrane region" description="Helical" evidence="1">
    <location>
        <begin position="36"/>
        <end position="61"/>
    </location>
</feature>
<evidence type="ECO:0000256" key="1">
    <source>
        <dbReference type="SAM" id="Phobius"/>
    </source>
</evidence>
<gene>
    <name evidence="3" type="ORF">METZ01_LOCUS478565</name>
</gene>
<dbReference type="InterPro" id="IPR025966">
    <property type="entry name" value="OppC_N"/>
</dbReference>